<evidence type="ECO:0000256" key="2">
    <source>
        <dbReference type="ARBA" id="ARBA00006024"/>
    </source>
</evidence>
<dbReference type="InterPro" id="IPR027256">
    <property type="entry name" value="P-typ_ATPase_IB"/>
</dbReference>
<keyword evidence="8" id="KW-1278">Translocase</keyword>
<feature type="transmembrane region" description="Helical" evidence="11">
    <location>
        <begin position="691"/>
        <end position="710"/>
    </location>
</feature>
<evidence type="ECO:0000256" key="7">
    <source>
        <dbReference type="ARBA" id="ARBA00022840"/>
    </source>
</evidence>
<evidence type="ECO:0000256" key="8">
    <source>
        <dbReference type="ARBA" id="ARBA00022967"/>
    </source>
</evidence>
<organism evidence="15 16">
    <name type="scientific">Labilithrix luteola</name>
    <dbReference type="NCBI Taxonomy" id="1391654"/>
    <lineage>
        <taxon>Bacteria</taxon>
        <taxon>Pseudomonadati</taxon>
        <taxon>Myxococcota</taxon>
        <taxon>Polyangia</taxon>
        <taxon>Polyangiales</taxon>
        <taxon>Labilitrichaceae</taxon>
        <taxon>Labilithrix</taxon>
    </lineage>
</organism>
<keyword evidence="5 11" id="KW-0479">Metal-binding</keyword>
<evidence type="ECO:0000256" key="10">
    <source>
        <dbReference type="ARBA" id="ARBA00023136"/>
    </source>
</evidence>
<dbReference type="Gene3D" id="3.40.50.1000">
    <property type="entry name" value="HAD superfamily/HAD-like"/>
    <property type="match status" value="1"/>
</dbReference>
<dbReference type="KEGG" id="llu:AKJ09_07584"/>
<evidence type="ECO:0000313" key="16">
    <source>
        <dbReference type="Proteomes" id="UP000064967"/>
    </source>
</evidence>
<keyword evidence="6 11" id="KW-0547">Nucleotide-binding</keyword>
<feature type="transmembrane region" description="Helical" evidence="11">
    <location>
        <begin position="185"/>
        <end position="204"/>
    </location>
</feature>
<accession>A0A0K1Q507</accession>
<dbReference type="Pfam" id="PF00702">
    <property type="entry name" value="Hydrolase"/>
    <property type="match status" value="1"/>
</dbReference>
<dbReference type="GO" id="GO:0005886">
    <property type="term" value="C:plasma membrane"/>
    <property type="evidence" value="ECO:0007669"/>
    <property type="project" value="UniProtKB-SubCell"/>
</dbReference>
<evidence type="ECO:0000256" key="12">
    <source>
        <dbReference type="SAM" id="MobiDB-lite"/>
    </source>
</evidence>
<dbReference type="PRINTS" id="PR00943">
    <property type="entry name" value="CUATPASE"/>
</dbReference>
<feature type="transmembrane region" description="Helical" evidence="11">
    <location>
        <begin position="716"/>
        <end position="738"/>
    </location>
</feature>
<dbReference type="Pfam" id="PF00122">
    <property type="entry name" value="E1-E2_ATPase"/>
    <property type="match status" value="1"/>
</dbReference>
<feature type="compositionally biased region" description="Basic and acidic residues" evidence="12">
    <location>
        <begin position="9"/>
        <end position="23"/>
    </location>
</feature>
<evidence type="ECO:0000256" key="4">
    <source>
        <dbReference type="ARBA" id="ARBA00022692"/>
    </source>
</evidence>
<dbReference type="EMBL" id="CP012333">
    <property type="protein sequence ID" value="AKV00921.1"/>
    <property type="molecule type" value="Genomic_DNA"/>
</dbReference>
<dbReference type="PANTHER" id="PTHR43520:SF8">
    <property type="entry name" value="P-TYPE CU(+) TRANSPORTER"/>
    <property type="match status" value="1"/>
</dbReference>
<dbReference type="PROSITE" id="PS00154">
    <property type="entry name" value="ATPASE_E1_E2"/>
    <property type="match status" value="1"/>
</dbReference>
<feature type="domain" description="Heavy metal binding" evidence="14">
    <location>
        <begin position="36"/>
        <end position="62"/>
    </location>
</feature>
<dbReference type="Proteomes" id="UP000064967">
    <property type="component" value="Chromosome"/>
</dbReference>
<dbReference type="InterPro" id="IPR018303">
    <property type="entry name" value="ATPase_P-typ_P_site"/>
</dbReference>
<reference evidence="15 16" key="1">
    <citation type="submission" date="2015-08" db="EMBL/GenBank/DDBJ databases">
        <authorList>
            <person name="Babu N.S."/>
            <person name="Beckwith C.J."/>
            <person name="Beseler K.G."/>
            <person name="Brison A."/>
            <person name="Carone J.V."/>
            <person name="Caskin T.P."/>
            <person name="Diamond M."/>
            <person name="Durham M.E."/>
            <person name="Foxe J.M."/>
            <person name="Go M."/>
            <person name="Henderson B.A."/>
            <person name="Jones I.B."/>
            <person name="McGettigan J.A."/>
            <person name="Micheletti S.J."/>
            <person name="Nasrallah M.E."/>
            <person name="Ortiz D."/>
            <person name="Piller C.R."/>
            <person name="Privatt S.R."/>
            <person name="Schneider S.L."/>
            <person name="Sharp S."/>
            <person name="Smith T.C."/>
            <person name="Stanton J.D."/>
            <person name="Ullery H.E."/>
            <person name="Wilson R.J."/>
            <person name="Serrano M.G."/>
            <person name="Buck G."/>
            <person name="Lee V."/>
            <person name="Wang Y."/>
            <person name="Carvalho R."/>
            <person name="Voegtly L."/>
            <person name="Shi R."/>
            <person name="Duckworth R."/>
            <person name="Johnson A."/>
            <person name="Loviza R."/>
            <person name="Walstead R."/>
            <person name="Shah Z."/>
            <person name="Kiflezghi M."/>
            <person name="Wade K."/>
            <person name="Ball S.L."/>
            <person name="Bradley K.W."/>
            <person name="Asai D.J."/>
            <person name="Bowman C.A."/>
            <person name="Russell D.A."/>
            <person name="Pope W.H."/>
            <person name="Jacobs-Sera D."/>
            <person name="Hendrix R.W."/>
            <person name="Hatfull G.F."/>
        </authorList>
    </citation>
    <scope>NUCLEOTIDE SEQUENCE [LARGE SCALE GENOMIC DNA]</scope>
    <source>
        <strain evidence="15 16">DSM 27648</strain>
    </source>
</reference>
<evidence type="ECO:0000256" key="6">
    <source>
        <dbReference type="ARBA" id="ARBA00022741"/>
    </source>
</evidence>
<dbReference type="InterPro" id="IPR045800">
    <property type="entry name" value="HMBD"/>
</dbReference>
<dbReference type="SUPFAM" id="SSF81665">
    <property type="entry name" value="Calcium ATPase, transmembrane domain M"/>
    <property type="match status" value="1"/>
</dbReference>
<gene>
    <name evidence="15" type="ORF">AKJ09_07584</name>
</gene>
<dbReference type="GO" id="GO:0005507">
    <property type="term" value="F:copper ion binding"/>
    <property type="evidence" value="ECO:0007669"/>
    <property type="project" value="TreeGrafter"/>
</dbReference>
<keyword evidence="7 11" id="KW-0067">ATP-binding</keyword>
<evidence type="ECO:0000256" key="3">
    <source>
        <dbReference type="ARBA" id="ARBA00022475"/>
    </source>
</evidence>
<dbReference type="NCBIfam" id="TIGR01494">
    <property type="entry name" value="ATPase_P-type"/>
    <property type="match status" value="1"/>
</dbReference>
<evidence type="ECO:0000256" key="11">
    <source>
        <dbReference type="RuleBase" id="RU362081"/>
    </source>
</evidence>
<dbReference type="InterPro" id="IPR023214">
    <property type="entry name" value="HAD_sf"/>
</dbReference>
<evidence type="ECO:0000259" key="13">
    <source>
        <dbReference type="Pfam" id="PF00122"/>
    </source>
</evidence>
<dbReference type="InterPro" id="IPR059000">
    <property type="entry name" value="ATPase_P-type_domA"/>
</dbReference>
<dbReference type="STRING" id="1391654.AKJ09_07584"/>
<dbReference type="InterPro" id="IPR001757">
    <property type="entry name" value="P_typ_ATPase"/>
</dbReference>
<feature type="transmembrane region" description="Helical" evidence="11">
    <location>
        <begin position="366"/>
        <end position="388"/>
    </location>
</feature>
<comment type="similarity">
    <text evidence="2 11">Belongs to the cation transport ATPase (P-type) (TC 3.A.3) family. Type IB subfamily.</text>
</comment>
<dbReference type="GO" id="GO:0005524">
    <property type="term" value="F:ATP binding"/>
    <property type="evidence" value="ECO:0007669"/>
    <property type="project" value="UniProtKB-UniRule"/>
</dbReference>
<dbReference type="NCBIfam" id="TIGR01511">
    <property type="entry name" value="ATPase-IB1_Cu"/>
    <property type="match status" value="1"/>
</dbReference>
<dbReference type="Gene3D" id="3.40.1110.10">
    <property type="entry name" value="Calcium-transporting ATPase, cytoplasmic domain N"/>
    <property type="match status" value="1"/>
</dbReference>
<dbReference type="Gene3D" id="2.70.150.10">
    <property type="entry name" value="Calcium-transporting ATPase, cytoplasmic transduction domain A"/>
    <property type="match status" value="1"/>
</dbReference>
<keyword evidence="3 11" id="KW-1003">Cell membrane</keyword>
<dbReference type="GO" id="GO:0055070">
    <property type="term" value="P:copper ion homeostasis"/>
    <property type="evidence" value="ECO:0007669"/>
    <property type="project" value="TreeGrafter"/>
</dbReference>
<feature type="region of interest" description="Disordered" evidence="12">
    <location>
        <begin position="1"/>
        <end position="35"/>
    </location>
</feature>
<dbReference type="InterPro" id="IPR008250">
    <property type="entry name" value="ATPase_P-typ_transduc_dom_A_sf"/>
</dbReference>
<evidence type="ECO:0000259" key="14">
    <source>
        <dbReference type="Pfam" id="PF19335"/>
    </source>
</evidence>
<dbReference type="Pfam" id="PF19335">
    <property type="entry name" value="HMBD"/>
    <property type="match status" value="1"/>
</dbReference>
<dbReference type="InterPro" id="IPR036412">
    <property type="entry name" value="HAD-like_sf"/>
</dbReference>
<dbReference type="NCBIfam" id="TIGR01525">
    <property type="entry name" value="ATPase-IB_hvy"/>
    <property type="match status" value="1"/>
</dbReference>
<evidence type="ECO:0000256" key="9">
    <source>
        <dbReference type="ARBA" id="ARBA00022989"/>
    </source>
</evidence>
<sequence>MHTPHPGHAWHERTQKPEREAPKKHVPRVPSTETEWTCPMHPEVVQNRPGSCPKCGMALEPKAFREEAGEDREYVDMKKRLVVSAALSIPLFLLAMSDLLPSDPVGRALSPRGLVLLELVLATPVVVYGAKPFFERAVLSLKTRSLNMFTLIGLGIAAAYGYSLVAALLPSLFPPAIRDHRGTVPVYFEAAAVITTLVLVGQVIELRARTRTSHAIRALLSLAPKKARRVRDGHEEDVLASGLAIGDELRVRPGERVPTDGTILQGDSSIDESMITGEPIPVDRSPGDRVTGGTLNGDGALLMRADQVGEDTLLAKIVALVAEAARSRAPVQKTVDRVSAWFVPAVIAVAVIAFVLWLLVGPEPRLPHALVAAVSVLIIACPCALGLATPMSIMVATGTGAHAGVLVKNGSALETLAQVTALVVDKTGTLTEGKARVHEVFIPEGEDRDAVVRLVAMAELASEHPLARAVVADARERGLDLGSPHEGAARAVRGKGVVAELTIDGRAREILFGSPALLCERSVEIPESAVAKAESLRQNGATVSFAAIGGRWVGLWALLDPVRSNARTVVHELERRGIRVVMLTGDARTSARAVARHLDLHEADVFAQVLPEDKAVMVERLAERGNVVAMAGDGINDAPALAAADVGIAMGTGTDVAIESASVILVKGDLKGISRAFRLGHATMRNIRENLILAFGYNALAIPIAAGVLYPLFGWLLSPMIAAAAMSFSSVSVIANALRLRHALARPETTG</sequence>
<dbReference type="SUPFAM" id="SSF81653">
    <property type="entry name" value="Calcium ATPase, transduction domain A"/>
    <property type="match status" value="1"/>
</dbReference>
<evidence type="ECO:0000256" key="1">
    <source>
        <dbReference type="ARBA" id="ARBA00004651"/>
    </source>
</evidence>
<feature type="transmembrane region" description="Helical" evidence="11">
    <location>
        <begin position="81"/>
        <end position="101"/>
    </location>
</feature>
<dbReference type="SFLD" id="SFLDG00002">
    <property type="entry name" value="C1.7:_P-type_atpase_like"/>
    <property type="match status" value="1"/>
</dbReference>
<dbReference type="InterPro" id="IPR023299">
    <property type="entry name" value="ATPase_P-typ_cyto_dom_N"/>
</dbReference>
<feature type="domain" description="P-type ATPase A" evidence="13">
    <location>
        <begin position="222"/>
        <end position="321"/>
    </location>
</feature>
<dbReference type="PATRIC" id="fig|1391654.3.peg.7696"/>
<protein>
    <submittedName>
        <fullName evidence="15">Lead, cadmium, zinc and mercury transporting ATPase</fullName>
    </submittedName>
</protein>
<evidence type="ECO:0000256" key="5">
    <source>
        <dbReference type="ARBA" id="ARBA00022723"/>
    </source>
</evidence>
<keyword evidence="10 11" id="KW-0472">Membrane</keyword>
<comment type="subcellular location">
    <subcellularLocation>
        <location evidence="1">Cell membrane</location>
        <topology evidence="1">Multi-pass membrane protein</topology>
    </subcellularLocation>
</comment>
<proteinExistence type="inferred from homology"/>
<dbReference type="SUPFAM" id="SSF56784">
    <property type="entry name" value="HAD-like"/>
    <property type="match status" value="1"/>
</dbReference>
<dbReference type="SFLD" id="SFLDS00003">
    <property type="entry name" value="Haloacid_Dehalogenase"/>
    <property type="match status" value="1"/>
</dbReference>
<keyword evidence="9 11" id="KW-1133">Transmembrane helix</keyword>
<dbReference type="GO" id="GO:0060003">
    <property type="term" value="P:copper ion export"/>
    <property type="evidence" value="ECO:0007669"/>
    <property type="project" value="UniProtKB-ARBA"/>
</dbReference>
<feature type="transmembrane region" description="Helical" evidence="11">
    <location>
        <begin position="146"/>
        <end position="173"/>
    </location>
</feature>
<feature type="transmembrane region" description="Helical" evidence="11">
    <location>
        <begin position="338"/>
        <end position="360"/>
    </location>
</feature>
<dbReference type="CDD" id="cd02094">
    <property type="entry name" value="P-type_ATPase_Cu-like"/>
    <property type="match status" value="1"/>
</dbReference>
<dbReference type="InterPro" id="IPR044492">
    <property type="entry name" value="P_typ_ATPase_HD_dom"/>
</dbReference>
<dbReference type="SFLD" id="SFLDF00027">
    <property type="entry name" value="p-type_atpase"/>
    <property type="match status" value="1"/>
</dbReference>
<dbReference type="FunFam" id="2.70.150.10:FF:000020">
    <property type="entry name" value="Copper-exporting P-type ATPase A"/>
    <property type="match status" value="1"/>
</dbReference>
<dbReference type="AlphaFoldDB" id="A0A0K1Q507"/>
<keyword evidence="4 11" id="KW-0812">Transmembrane</keyword>
<evidence type="ECO:0000313" key="15">
    <source>
        <dbReference type="EMBL" id="AKV00921.1"/>
    </source>
</evidence>
<name>A0A0K1Q507_9BACT</name>
<dbReference type="GO" id="GO:0043682">
    <property type="term" value="F:P-type divalent copper transporter activity"/>
    <property type="evidence" value="ECO:0007669"/>
    <property type="project" value="TreeGrafter"/>
</dbReference>
<dbReference type="GO" id="GO:0016887">
    <property type="term" value="F:ATP hydrolysis activity"/>
    <property type="evidence" value="ECO:0007669"/>
    <property type="project" value="InterPro"/>
</dbReference>
<dbReference type="OrthoDB" id="9763278at2"/>
<keyword evidence="16" id="KW-1185">Reference proteome</keyword>
<feature type="transmembrane region" description="Helical" evidence="11">
    <location>
        <begin position="113"/>
        <end position="134"/>
    </location>
</feature>
<dbReference type="InterPro" id="IPR023298">
    <property type="entry name" value="ATPase_P-typ_TM_dom_sf"/>
</dbReference>
<dbReference type="PRINTS" id="PR00119">
    <property type="entry name" value="CATATPASE"/>
</dbReference>
<dbReference type="PANTHER" id="PTHR43520">
    <property type="entry name" value="ATP7, ISOFORM B"/>
    <property type="match status" value="1"/>
</dbReference>